<evidence type="ECO:0000313" key="2">
    <source>
        <dbReference type="EMBL" id="CAK0874970.1"/>
    </source>
</evidence>
<feature type="domain" description="C2" evidence="1">
    <location>
        <begin position="132"/>
        <end position="249"/>
    </location>
</feature>
<feature type="domain" description="C2" evidence="1">
    <location>
        <begin position="1"/>
        <end position="118"/>
    </location>
</feature>
<evidence type="ECO:0000313" key="3">
    <source>
        <dbReference type="Proteomes" id="UP001189429"/>
    </source>
</evidence>
<dbReference type="InterPro" id="IPR000008">
    <property type="entry name" value="C2_dom"/>
</dbReference>
<keyword evidence="3" id="KW-1185">Reference proteome</keyword>
<dbReference type="PANTHER" id="PTHR47800">
    <property type="entry name" value="C2 DOMAIN-CONTAINING PROTEIN"/>
    <property type="match status" value="1"/>
</dbReference>
<comment type="caution">
    <text evidence="2">The sequence shown here is derived from an EMBL/GenBank/DDBJ whole genome shotgun (WGS) entry which is preliminary data.</text>
</comment>
<dbReference type="CDD" id="cd00030">
    <property type="entry name" value="C2"/>
    <property type="match status" value="2"/>
</dbReference>
<dbReference type="SMART" id="SM00239">
    <property type="entry name" value="C2"/>
    <property type="match status" value="2"/>
</dbReference>
<reference evidence="2" key="1">
    <citation type="submission" date="2023-10" db="EMBL/GenBank/DDBJ databases">
        <authorList>
            <person name="Chen Y."/>
            <person name="Shah S."/>
            <person name="Dougan E. K."/>
            <person name="Thang M."/>
            <person name="Chan C."/>
        </authorList>
    </citation>
    <scope>NUCLEOTIDE SEQUENCE [LARGE SCALE GENOMIC DNA]</scope>
</reference>
<evidence type="ECO:0000259" key="1">
    <source>
        <dbReference type="PROSITE" id="PS50004"/>
    </source>
</evidence>
<gene>
    <name evidence="2" type="ORF">PCOR1329_LOCUS59720</name>
</gene>
<proteinExistence type="predicted"/>
<dbReference type="Pfam" id="PF00168">
    <property type="entry name" value="C2"/>
    <property type="match status" value="2"/>
</dbReference>
<organism evidence="2 3">
    <name type="scientific">Prorocentrum cordatum</name>
    <dbReference type="NCBI Taxonomy" id="2364126"/>
    <lineage>
        <taxon>Eukaryota</taxon>
        <taxon>Sar</taxon>
        <taxon>Alveolata</taxon>
        <taxon>Dinophyceae</taxon>
        <taxon>Prorocentrales</taxon>
        <taxon>Prorocentraceae</taxon>
        <taxon>Prorocentrum</taxon>
    </lineage>
</organism>
<name>A0ABN9VSM1_9DINO</name>
<dbReference type="Proteomes" id="UP001189429">
    <property type="component" value="Unassembled WGS sequence"/>
</dbReference>
<dbReference type="InterPro" id="IPR035892">
    <property type="entry name" value="C2_domain_sf"/>
</dbReference>
<dbReference type="SUPFAM" id="SSF49562">
    <property type="entry name" value="C2 domain (Calcium/lipid-binding domain, CaLB)"/>
    <property type="match status" value="2"/>
</dbReference>
<accession>A0ABN9VSM1</accession>
<dbReference type="PANTHER" id="PTHR47800:SF5">
    <property type="entry name" value="FER-1-LIKE PROTEIN 6"/>
    <property type="match status" value="1"/>
</dbReference>
<protein>
    <recommendedName>
        <fullName evidence="1">C2 domain-containing protein</fullName>
    </recommendedName>
</protein>
<dbReference type="Gene3D" id="2.60.40.150">
    <property type="entry name" value="C2 domain"/>
    <property type="match status" value="2"/>
</dbReference>
<sequence length="273" mass="30787">MGQSHDDVNEEPYSITIESAKALRNADTFGKSDPYVKGFLQSGRHKEPDKHPYGFKTKVINDDLDPVWNETKTLFWKGDWKLVLQVFDKDLVGKDDMLGEAILFKDKCNEGLYTDLDLGDGNGHLRVKVVPTRDDKKFSDPPFIQPEPKPVYEAWIYKAENLKVANHFNNLSDPYVLIRTGDKVRCQTNVIWGTLNPEWNYGPHDLELGSFAEVVFEVRDKDMVGSKSIGKASLTRAACKRGFQGYLDLAPKGAGKLFLAVKPKKPEKPAAQQ</sequence>
<dbReference type="EMBL" id="CAUYUJ010017455">
    <property type="protein sequence ID" value="CAK0874970.1"/>
    <property type="molecule type" value="Genomic_DNA"/>
</dbReference>
<dbReference type="PROSITE" id="PS50004">
    <property type="entry name" value="C2"/>
    <property type="match status" value="2"/>
</dbReference>